<dbReference type="PANTHER" id="PTHR30329:SF21">
    <property type="entry name" value="LIPOPROTEIN YIAD-RELATED"/>
    <property type="match status" value="1"/>
</dbReference>
<dbReference type="SUPFAM" id="SSF103647">
    <property type="entry name" value="TSP type-3 repeat"/>
    <property type="match status" value="2"/>
</dbReference>
<proteinExistence type="predicted"/>
<evidence type="ECO:0000259" key="8">
    <source>
        <dbReference type="PROSITE" id="PS51123"/>
    </source>
</evidence>
<evidence type="ECO:0000256" key="4">
    <source>
        <dbReference type="ARBA" id="ARBA00023237"/>
    </source>
</evidence>
<dbReference type="OrthoDB" id="5484889at2"/>
<dbReference type="RefSeq" id="WP_146962636.1">
    <property type="nucleotide sequence ID" value="NZ_CP042467.1"/>
</dbReference>
<feature type="domain" description="OmpA-like" evidence="8">
    <location>
        <begin position="508"/>
        <end position="626"/>
    </location>
</feature>
<dbReference type="PANTHER" id="PTHR30329">
    <property type="entry name" value="STATOR ELEMENT OF FLAGELLAR MOTOR COMPLEX"/>
    <property type="match status" value="1"/>
</dbReference>
<feature type="compositionally biased region" description="Basic and acidic residues" evidence="6">
    <location>
        <begin position="405"/>
        <end position="418"/>
    </location>
</feature>
<evidence type="ECO:0000256" key="1">
    <source>
        <dbReference type="ARBA" id="ARBA00004442"/>
    </source>
</evidence>
<evidence type="ECO:0000256" key="7">
    <source>
        <dbReference type="SAM" id="SignalP"/>
    </source>
</evidence>
<feature type="compositionally biased region" description="Acidic residues" evidence="6">
    <location>
        <begin position="324"/>
        <end position="379"/>
    </location>
</feature>
<dbReference type="InterPro" id="IPR006664">
    <property type="entry name" value="OMP_bac"/>
</dbReference>
<dbReference type="PROSITE" id="PS51123">
    <property type="entry name" value="OMPA_2"/>
    <property type="match status" value="1"/>
</dbReference>
<evidence type="ECO:0000256" key="6">
    <source>
        <dbReference type="SAM" id="MobiDB-lite"/>
    </source>
</evidence>
<feature type="region of interest" description="Disordered" evidence="6">
    <location>
        <begin position="405"/>
        <end position="465"/>
    </location>
</feature>
<dbReference type="GO" id="GO:0007155">
    <property type="term" value="P:cell adhesion"/>
    <property type="evidence" value="ECO:0007669"/>
    <property type="project" value="InterPro"/>
</dbReference>
<dbReference type="PRINTS" id="PR01021">
    <property type="entry name" value="OMPADOMAIN"/>
</dbReference>
<sequence length="660" mass="70602">MNRFYVGMVVAALTGVSGNALAQSSTRVQVDRFEPLGAQGSTILNVATSDVMPHGNPHFGLFAHYMDDALVLRADGEETSILGSSLKTEFSAGIGLWNWLDISVTLPLVAWQDGELGPLGAPGESLESPVLGDVRVVPRIQLVNHENWGGFGFGVVPMVSVPTGTALNTEGDLRFEPRAVLDWRHDSGFQIATNIGYSFRGQEDVYNLYKDDVVRWSVGTRAPIVVEDLNVVASFFGDVPLDDDINVERPPGRLDERSGNPLELAGGLEYGVSDWVMTLGGGAGLNAGFGAPDFRVFLGIGYTPLVADIDGDGIIDSKDSCPNEPEDVDGYQDTDGCPDLDNDGDGINDADDQCPNEPEDLDGFEDENGCPDPDNDGDSIADVHDLCPMEAGVMENQGCPIVDKDGDGILDADDKCPEEAEDKDGFEDEDGCPDPDNDADGIPDAEDKCPDEAEDMDGFMDDDGCPDLDNDADGIPDTEDKCPNDAETINGVDDEDGCPDKGASKVKITTTKIEILDRVYFDTGKATIKNRSYNLLNQVASILKANPQVTKIQIEGHTDNVGNDDANQKLSQERADSVKVYLSAQGIEEGRLEAIGYGEAKPIADNANAAGRDQNRRVEFTIAEVNGKPVSGDGPVVIEKEEVIEEGAEGEGASEEEKSE</sequence>
<dbReference type="SUPFAM" id="SSF103088">
    <property type="entry name" value="OmpA-like"/>
    <property type="match status" value="1"/>
</dbReference>
<dbReference type="InterPro" id="IPR006665">
    <property type="entry name" value="OmpA-like"/>
</dbReference>
<dbReference type="InterPro" id="IPR028974">
    <property type="entry name" value="TSP_type-3_rpt"/>
</dbReference>
<reference evidence="9 10" key="1">
    <citation type="submission" date="2019-08" db="EMBL/GenBank/DDBJ databases">
        <authorList>
            <person name="Liang Q."/>
        </authorList>
    </citation>
    <scope>NUCLEOTIDE SEQUENCE [LARGE SCALE GENOMIC DNA]</scope>
    <source>
        <strain evidence="9 10">V1718</strain>
    </source>
</reference>
<dbReference type="InterPro" id="IPR006690">
    <property type="entry name" value="OMPA-like_CS"/>
</dbReference>
<comment type="subcellular location">
    <subcellularLocation>
        <location evidence="1">Cell outer membrane</location>
    </subcellularLocation>
</comment>
<dbReference type="Pfam" id="PF02412">
    <property type="entry name" value="TSP_3"/>
    <property type="match status" value="1"/>
</dbReference>
<organism evidence="9 10">
    <name type="scientific">Microvenator marinus</name>
    <dbReference type="NCBI Taxonomy" id="2600177"/>
    <lineage>
        <taxon>Bacteria</taxon>
        <taxon>Deltaproteobacteria</taxon>
        <taxon>Bradymonadales</taxon>
        <taxon>Microvenatoraceae</taxon>
        <taxon>Microvenator</taxon>
    </lineage>
</organism>
<dbReference type="Proteomes" id="UP000321595">
    <property type="component" value="Chromosome"/>
</dbReference>
<dbReference type="Gene3D" id="3.30.1330.60">
    <property type="entry name" value="OmpA-like domain"/>
    <property type="match status" value="1"/>
</dbReference>
<keyword evidence="4" id="KW-0998">Cell outer membrane</keyword>
<keyword evidence="3 5" id="KW-0472">Membrane</keyword>
<protein>
    <submittedName>
        <fullName evidence="9">OmpA family protein</fullName>
    </submittedName>
</protein>
<keyword evidence="10" id="KW-1185">Reference proteome</keyword>
<evidence type="ECO:0000313" key="9">
    <source>
        <dbReference type="EMBL" id="QED29403.1"/>
    </source>
</evidence>
<dbReference type="InterPro" id="IPR025737">
    <property type="entry name" value="FApF"/>
</dbReference>
<evidence type="ECO:0000256" key="2">
    <source>
        <dbReference type="ARBA" id="ARBA00022729"/>
    </source>
</evidence>
<dbReference type="Pfam" id="PF13557">
    <property type="entry name" value="Phenol_MetA_deg"/>
    <property type="match status" value="1"/>
</dbReference>
<gene>
    <name evidence="9" type="ORF">FRD01_19625</name>
</gene>
<evidence type="ECO:0000256" key="3">
    <source>
        <dbReference type="ARBA" id="ARBA00023136"/>
    </source>
</evidence>
<evidence type="ECO:0000313" key="10">
    <source>
        <dbReference type="Proteomes" id="UP000321595"/>
    </source>
</evidence>
<dbReference type="InterPro" id="IPR050330">
    <property type="entry name" value="Bact_OuterMem_StrucFunc"/>
</dbReference>
<feature type="signal peptide" evidence="7">
    <location>
        <begin position="1"/>
        <end position="22"/>
    </location>
</feature>
<feature type="chain" id="PRO_5022723439" evidence="7">
    <location>
        <begin position="23"/>
        <end position="660"/>
    </location>
</feature>
<dbReference type="GO" id="GO:0009279">
    <property type="term" value="C:cell outer membrane"/>
    <property type="evidence" value="ECO:0007669"/>
    <property type="project" value="UniProtKB-SubCell"/>
</dbReference>
<feature type="compositionally biased region" description="Acidic residues" evidence="6">
    <location>
        <begin position="452"/>
        <end position="465"/>
    </location>
</feature>
<keyword evidence="2 7" id="KW-0732">Signal</keyword>
<accession>A0A5B8XZH0</accession>
<name>A0A5B8XZH0_9DELT</name>
<dbReference type="PROSITE" id="PS01068">
    <property type="entry name" value="OMPA_1"/>
    <property type="match status" value="1"/>
</dbReference>
<dbReference type="Gene3D" id="4.10.1080.10">
    <property type="entry name" value="TSP type-3 repeat"/>
    <property type="match status" value="2"/>
</dbReference>
<dbReference type="InterPro" id="IPR036737">
    <property type="entry name" value="OmpA-like_sf"/>
</dbReference>
<dbReference type="CDD" id="cd07185">
    <property type="entry name" value="OmpA_C-like"/>
    <property type="match status" value="1"/>
</dbReference>
<dbReference type="KEGG" id="bbae:FRD01_19625"/>
<dbReference type="Pfam" id="PF00691">
    <property type="entry name" value="OmpA"/>
    <property type="match status" value="1"/>
</dbReference>
<evidence type="ECO:0000256" key="5">
    <source>
        <dbReference type="PROSITE-ProRule" id="PRU00473"/>
    </source>
</evidence>
<feature type="region of interest" description="Disordered" evidence="6">
    <location>
        <begin position="313"/>
        <end position="380"/>
    </location>
</feature>
<dbReference type="GO" id="GO:0005509">
    <property type="term" value="F:calcium ion binding"/>
    <property type="evidence" value="ECO:0007669"/>
    <property type="project" value="InterPro"/>
</dbReference>
<dbReference type="InterPro" id="IPR003367">
    <property type="entry name" value="Thrombospondin_3-like_rpt"/>
</dbReference>
<dbReference type="AlphaFoldDB" id="A0A5B8XZH0"/>
<dbReference type="EMBL" id="CP042467">
    <property type="protein sequence ID" value="QED29403.1"/>
    <property type="molecule type" value="Genomic_DNA"/>
</dbReference>
<feature type="compositionally biased region" description="Acidic residues" evidence="6">
    <location>
        <begin position="419"/>
        <end position="444"/>
    </location>
</feature>